<evidence type="ECO:0000256" key="2">
    <source>
        <dbReference type="ARBA" id="ARBA00023110"/>
    </source>
</evidence>
<dbReference type="GO" id="GO:0071013">
    <property type="term" value="C:catalytic step 2 spliceosome"/>
    <property type="evidence" value="ECO:0007669"/>
    <property type="project" value="TreeGrafter"/>
</dbReference>
<dbReference type="EMBL" id="CADEPI010000004">
    <property type="protein sequence ID" value="CAB3360913.1"/>
    <property type="molecule type" value="Genomic_DNA"/>
</dbReference>
<dbReference type="PANTHER" id="PTHR45625:SF2">
    <property type="entry name" value="PEPTIDYL-PROLYL CIS-TRANS ISOMERASE-LIKE 3"/>
    <property type="match status" value="1"/>
</dbReference>
<protein>
    <recommendedName>
        <fullName evidence="5">Peptidyl-prolyl cis-trans isomerase</fullName>
        <shortName evidence="5">PPIase</shortName>
        <ecNumber evidence="5">5.2.1.8</ecNumber>
    </recommendedName>
</protein>
<dbReference type="InterPro" id="IPR044666">
    <property type="entry name" value="Cyclophilin_A-like"/>
</dbReference>
<reference evidence="7 8" key="1">
    <citation type="submission" date="2020-04" db="EMBL/GenBank/DDBJ databases">
        <authorList>
            <person name="Alioto T."/>
            <person name="Alioto T."/>
            <person name="Gomez Garrido J."/>
        </authorList>
    </citation>
    <scope>NUCLEOTIDE SEQUENCE [LARGE SCALE GENOMIC DNA]</scope>
</reference>
<dbReference type="PROSITE" id="PS50072">
    <property type="entry name" value="CSA_PPIASE_2"/>
    <property type="match status" value="1"/>
</dbReference>
<evidence type="ECO:0000256" key="5">
    <source>
        <dbReference type="RuleBase" id="RU363019"/>
    </source>
</evidence>
<dbReference type="PROSITE" id="PS00170">
    <property type="entry name" value="CSA_PPIASE_1"/>
    <property type="match status" value="1"/>
</dbReference>
<dbReference type="GO" id="GO:0006457">
    <property type="term" value="P:protein folding"/>
    <property type="evidence" value="ECO:0007669"/>
    <property type="project" value="InterPro"/>
</dbReference>
<keyword evidence="2 5" id="KW-0697">Rotamase</keyword>
<dbReference type="Gene3D" id="2.40.100.10">
    <property type="entry name" value="Cyclophilin-like"/>
    <property type="match status" value="1"/>
</dbReference>
<comment type="similarity">
    <text evidence="4">Belongs to the cyclophilin-type PPIase family. PPIL3 subfamily.</text>
</comment>
<dbReference type="InterPro" id="IPR029000">
    <property type="entry name" value="Cyclophilin-like_dom_sf"/>
</dbReference>
<evidence type="ECO:0000259" key="6">
    <source>
        <dbReference type="PROSITE" id="PS50072"/>
    </source>
</evidence>
<evidence type="ECO:0000313" key="8">
    <source>
        <dbReference type="Proteomes" id="UP000494165"/>
    </source>
</evidence>
<dbReference type="EC" id="5.2.1.8" evidence="5"/>
<comment type="function">
    <text evidence="5">PPIases accelerate the folding of proteins. It catalyzes the cis-trans isomerization of proline imidic peptide bonds in oligopeptides.</text>
</comment>
<evidence type="ECO:0000256" key="4">
    <source>
        <dbReference type="ARBA" id="ARBA00038286"/>
    </source>
</evidence>
<evidence type="ECO:0000313" key="7">
    <source>
        <dbReference type="EMBL" id="CAB3360913.1"/>
    </source>
</evidence>
<gene>
    <name evidence="7" type="ORF">CLODIP_2_CD03269</name>
</gene>
<feature type="domain" description="PPIase cyclophilin-type" evidence="6">
    <location>
        <begin position="6"/>
        <end position="154"/>
    </location>
</feature>
<dbReference type="OrthoDB" id="271386at2759"/>
<accession>A0A8S1C198</accession>
<comment type="caution">
    <text evidence="7">The sequence shown here is derived from an EMBL/GenBank/DDBJ whole genome shotgun (WGS) entry which is preliminary data.</text>
</comment>
<dbReference type="Pfam" id="PF00160">
    <property type="entry name" value="Pro_isomerase"/>
    <property type="match status" value="1"/>
</dbReference>
<evidence type="ECO:0000256" key="3">
    <source>
        <dbReference type="ARBA" id="ARBA00023235"/>
    </source>
</evidence>
<dbReference type="GO" id="GO:0003755">
    <property type="term" value="F:peptidyl-prolyl cis-trans isomerase activity"/>
    <property type="evidence" value="ECO:0007669"/>
    <property type="project" value="UniProtKB-UniRule"/>
</dbReference>
<dbReference type="AlphaFoldDB" id="A0A8S1C198"/>
<dbReference type="Proteomes" id="UP000494165">
    <property type="component" value="Unassembled WGS sequence"/>
</dbReference>
<evidence type="ECO:0000256" key="1">
    <source>
        <dbReference type="ARBA" id="ARBA00000971"/>
    </source>
</evidence>
<dbReference type="SUPFAM" id="SSF50891">
    <property type="entry name" value="Cyclophilin-like"/>
    <property type="match status" value="1"/>
</dbReference>
<keyword evidence="8" id="KW-1185">Reference proteome</keyword>
<dbReference type="CDD" id="cd01928">
    <property type="entry name" value="Cyclophilin_PPIL3_like"/>
    <property type="match status" value="1"/>
</dbReference>
<keyword evidence="3 5" id="KW-0413">Isomerase</keyword>
<name>A0A8S1C198_9INSE</name>
<organism evidence="7 8">
    <name type="scientific">Cloeon dipterum</name>
    <dbReference type="NCBI Taxonomy" id="197152"/>
    <lineage>
        <taxon>Eukaryota</taxon>
        <taxon>Metazoa</taxon>
        <taxon>Ecdysozoa</taxon>
        <taxon>Arthropoda</taxon>
        <taxon>Hexapoda</taxon>
        <taxon>Insecta</taxon>
        <taxon>Pterygota</taxon>
        <taxon>Palaeoptera</taxon>
        <taxon>Ephemeroptera</taxon>
        <taxon>Pisciforma</taxon>
        <taxon>Baetidae</taxon>
        <taxon>Cloeon</taxon>
    </lineage>
</organism>
<comment type="catalytic activity">
    <reaction evidence="1 5">
        <text>[protein]-peptidylproline (omega=180) = [protein]-peptidylproline (omega=0)</text>
        <dbReference type="Rhea" id="RHEA:16237"/>
        <dbReference type="Rhea" id="RHEA-COMP:10747"/>
        <dbReference type="Rhea" id="RHEA-COMP:10748"/>
        <dbReference type="ChEBI" id="CHEBI:83833"/>
        <dbReference type="ChEBI" id="CHEBI:83834"/>
        <dbReference type="EC" id="5.2.1.8"/>
    </reaction>
</comment>
<proteinExistence type="inferred from homology"/>
<dbReference type="PIRSF" id="PIRSF001467">
    <property type="entry name" value="Peptidylpro_ismrse"/>
    <property type="match status" value="1"/>
</dbReference>
<dbReference type="InterPro" id="IPR020892">
    <property type="entry name" value="Cyclophilin-type_PPIase_CS"/>
</dbReference>
<dbReference type="PRINTS" id="PR00153">
    <property type="entry name" value="CSAPPISMRASE"/>
</dbReference>
<dbReference type="InterPro" id="IPR024936">
    <property type="entry name" value="Cyclophilin-type_PPIase"/>
</dbReference>
<dbReference type="PANTHER" id="PTHR45625">
    <property type="entry name" value="PEPTIDYL-PROLYL CIS-TRANS ISOMERASE-RELATED"/>
    <property type="match status" value="1"/>
</dbReference>
<dbReference type="InterPro" id="IPR002130">
    <property type="entry name" value="Cyclophilin-type_PPIase_dom"/>
</dbReference>
<dbReference type="FunFam" id="2.40.100.10:FF:000012">
    <property type="entry name" value="Peptidyl-prolyl cis-trans isomerase"/>
    <property type="match status" value="1"/>
</dbReference>
<sequence>MSVTLHTDVGDMKIELQCEKCPKSCENFLALCASDYFVGCTFHRNIKGFIVQTGDPDNTGKGGQSIWGRKFEDEFCEDLKHDARGTVSMANSGPDSNASQFFIAYGPQPSLDLKYTLFGKVIDGIDALDELEKMNVNAKNYRPLTETRINKITIHANPLAG</sequence>